<evidence type="ECO:0000313" key="1">
    <source>
        <dbReference type="EMBL" id="CCB56132.1"/>
    </source>
</evidence>
<accession>F6HNB3</accession>
<dbReference type="AlphaFoldDB" id="F6HNB3"/>
<keyword evidence="2" id="KW-1185">Reference proteome</keyword>
<sequence length="59" mass="6559">MGRLHLDFQREEYNVSLPGVPGQPLVSDFCVEALHQCLNWAGILVRWKEAISGSSFGEA</sequence>
<dbReference type="Proteomes" id="UP000009183">
    <property type="component" value="Chromosome 13"/>
</dbReference>
<dbReference type="EMBL" id="FN595998">
    <property type="protein sequence ID" value="CCB56132.1"/>
    <property type="molecule type" value="Genomic_DNA"/>
</dbReference>
<dbReference type="InParanoid" id="F6HNB3"/>
<proteinExistence type="predicted"/>
<gene>
    <name evidence="1" type="ordered locus">VIT_13s0019g05220</name>
</gene>
<dbReference type="PaxDb" id="29760-VIT_13s0019g05220.t01"/>
<dbReference type="HOGENOM" id="CLU_2965600_0_0_1"/>
<organism evidence="1 2">
    <name type="scientific">Vitis vinifera</name>
    <name type="common">Grape</name>
    <dbReference type="NCBI Taxonomy" id="29760"/>
    <lineage>
        <taxon>Eukaryota</taxon>
        <taxon>Viridiplantae</taxon>
        <taxon>Streptophyta</taxon>
        <taxon>Embryophyta</taxon>
        <taxon>Tracheophyta</taxon>
        <taxon>Spermatophyta</taxon>
        <taxon>Magnoliopsida</taxon>
        <taxon>eudicotyledons</taxon>
        <taxon>Gunneridae</taxon>
        <taxon>Pentapetalae</taxon>
        <taxon>rosids</taxon>
        <taxon>Vitales</taxon>
        <taxon>Vitaceae</taxon>
        <taxon>Viteae</taxon>
        <taxon>Vitis</taxon>
    </lineage>
</organism>
<reference evidence="2" key="1">
    <citation type="journal article" date="2007" name="Nature">
        <title>The grapevine genome sequence suggests ancestral hexaploidization in major angiosperm phyla.</title>
        <authorList>
            <consortium name="The French-Italian Public Consortium for Grapevine Genome Characterization."/>
            <person name="Jaillon O."/>
            <person name="Aury J.-M."/>
            <person name="Noel B."/>
            <person name="Policriti A."/>
            <person name="Clepet C."/>
            <person name="Casagrande A."/>
            <person name="Choisne N."/>
            <person name="Aubourg S."/>
            <person name="Vitulo N."/>
            <person name="Jubin C."/>
            <person name="Vezzi A."/>
            <person name="Legeai F."/>
            <person name="Hugueney P."/>
            <person name="Dasilva C."/>
            <person name="Horner D."/>
            <person name="Mica E."/>
            <person name="Jublot D."/>
            <person name="Poulain J."/>
            <person name="Bruyere C."/>
            <person name="Billault A."/>
            <person name="Segurens B."/>
            <person name="Gouyvenoux M."/>
            <person name="Ugarte E."/>
            <person name="Cattonaro F."/>
            <person name="Anthouard V."/>
            <person name="Vico V."/>
            <person name="Del Fabbro C."/>
            <person name="Alaux M."/>
            <person name="Di Gaspero G."/>
            <person name="Dumas V."/>
            <person name="Felice N."/>
            <person name="Paillard S."/>
            <person name="Juman I."/>
            <person name="Moroldo M."/>
            <person name="Scalabrin S."/>
            <person name="Canaguier A."/>
            <person name="Le Clainche I."/>
            <person name="Malacrida G."/>
            <person name="Durand E."/>
            <person name="Pesole G."/>
            <person name="Laucou V."/>
            <person name="Chatelet P."/>
            <person name="Merdinoglu D."/>
            <person name="Delledonne M."/>
            <person name="Pezzotti M."/>
            <person name="Lecharny A."/>
            <person name="Scarpelli C."/>
            <person name="Artiguenave F."/>
            <person name="Pe M.E."/>
            <person name="Valle G."/>
            <person name="Morgante M."/>
            <person name="Caboche M."/>
            <person name="Adam-Blondon A.-F."/>
            <person name="Weissenbach J."/>
            <person name="Quetier F."/>
            <person name="Wincker P."/>
        </authorList>
    </citation>
    <scope>NUCLEOTIDE SEQUENCE [LARGE SCALE GENOMIC DNA]</scope>
    <source>
        <strain evidence="2">cv. Pinot noir / PN40024</strain>
    </source>
</reference>
<name>F6HNB3_VITVI</name>
<evidence type="ECO:0000313" key="2">
    <source>
        <dbReference type="Proteomes" id="UP000009183"/>
    </source>
</evidence>
<protein>
    <submittedName>
        <fullName evidence="1">Uncharacterized protein</fullName>
    </submittedName>
</protein>